<organism evidence="1 2">
    <name type="scientific">Mycobacterium phage CELFI</name>
    <dbReference type="NCBI Taxonomy" id="2769359"/>
    <lineage>
        <taxon>Viruses</taxon>
        <taxon>Duplodnaviria</taxon>
        <taxon>Heunggongvirae</taxon>
        <taxon>Uroviricota</taxon>
        <taxon>Caudoviricetes</taxon>
        <taxon>Vilmaviridae</taxon>
        <taxon>Lclasvirinae</taxon>
        <taxon>Faithunavirus</taxon>
        <taxon>Faithunavirus CELFI</taxon>
    </lineage>
</organism>
<accession>A0A7G9V4C8</accession>
<reference evidence="1 2" key="1">
    <citation type="submission" date="2020-07" db="EMBL/GenBank/DDBJ databases">
        <title>Tightening bonds in Latin-America through phage discovery.</title>
        <authorList>
            <person name="Payaslian F.P."/>
            <person name="Gradaschi V."/>
            <person name="Rondon Salazar L."/>
            <person name="Dieterle M.E."/>
            <person name="Urdaniz E."/>
            <person name="Di Paola M."/>
            <person name="Pena Carcamo J."/>
            <person name="Zon F."/>
            <person name="Allievi M.C."/>
            <person name="Sosa E."/>
            <person name="Fernandez Do Porto D."/>
            <person name="Loessner M.J."/>
            <person name="Sanchez Rivas C."/>
            <person name="Raya R."/>
            <person name="Reyes A."/>
            <person name="Piuri M."/>
        </authorList>
    </citation>
    <scope>NUCLEOTIDE SEQUENCE [LARGE SCALE GENOMIC DNA]</scope>
</reference>
<proteinExistence type="predicted"/>
<protein>
    <submittedName>
        <fullName evidence="1">Uncharacterized protein</fullName>
    </submittedName>
</protein>
<sequence>MGAPMQRPKGQFLITLVCTMDLDKLIEDFKLVGPLTAKTFIRELAAEAVQHEIEKHGHIASVTIKRQ</sequence>
<dbReference type="KEGG" id="vg:63209265"/>
<name>A0A7G9V4C8_9CAUD</name>
<keyword evidence="2" id="KW-1185">Reference proteome</keyword>
<evidence type="ECO:0000313" key="2">
    <source>
        <dbReference type="Proteomes" id="UP000516064"/>
    </source>
</evidence>
<dbReference type="RefSeq" id="YP_010012822.1">
    <property type="nucleotide sequence ID" value="NC_053506.1"/>
</dbReference>
<dbReference type="Proteomes" id="UP000516064">
    <property type="component" value="Segment"/>
</dbReference>
<dbReference type="EMBL" id="MT758688">
    <property type="protein sequence ID" value="QNO01134.1"/>
    <property type="molecule type" value="Genomic_DNA"/>
</dbReference>
<dbReference type="GeneID" id="63209265"/>
<evidence type="ECO:0000313" key="1">
    <source>
        <dbReference type="EMBL" id="QNO01134.1"/>
    </source>
</evidence>